<dbReference type="Proteomes" id="UP000474175">
    <property type="component" value="Unassembled WGS sequence"/>
</dbReference>
<sequence>MIDVLVTKGTDINYHIVGKDVAFQVISRTGFVLGTFTDIDRAKKMIDKNGRRWQKLEKPQVRARVFAHLHDDQFLVSLAV</sequence>
<gene>
    <name evidence="1" type="ORF">GK108_07990</name>
</gene>
<organism evidence="1 2">
    <name type="scientific">Spirosoma terrae</name>
    <dbReference type="NCBI Taxonomy" id="1968276"/>
    <lineage>
        <taxon>Bacteria</taxon>
        <taxon>Pseudomonadati</taxon>
        <taxon>Bacteroidota</taxon>
        <taxon>Cytophagia</taxon>
        <taxon>Cytophagales</taxon>
        <taxon>Cytophagaceae</taxon>
        <taxon>Spirosoma</taxon>
    </lineage>
</organism>
<proteinExistence type="predicted"/>
<dbReference type="AlphaFoldDB" id="A0A6L9L340"/>
<reference evidence="1 2" key="1">
    <citation type="submission" date="2020-02" db="EMBL/GenBank/DDBJ databases">
        <title>Draft genome sequence of two Spirosoma agri KCTC 52727 and Spirosoma terrae KCTC 52035.</title>
        <authorList>
            <person name="Rojas J."/>
            <person name="Ambika Manirajan B."/>
            <person name="Suarez C."/>
            <person name="Ratering S."/>
            <person name="Schnell S."/>
        </authorList>
    </citation>
    <scope>NUCLEOTIDE SEQUENCE [LARGE SCALE GENOMIC DNA]</scope>
    <source>
        <strain evidence="1 2">KCTC 52035</strain>
    </source>
</reference>
<dbReference type="EMBL" id="JAAFZH010000003">
    <property type="protein sequence ID" value="NDU94810.1"/>
    <property type="molecule type" value="Genomic_DNA"/>
</dbReference>
<name>A0A6L9L340_9BACT</name>
<evidence type="ECO:0000313" key="2">
    <source>
        <dbReference type="Proteomes" id="UP000474175"/>
    </source>
</evidence>
<comment type="caution">
    <text evidence="1">The sequence shown here is derived from an EMBL/GenBank/DDBJ whole genome shotgun (WGS) entry which is preliminary data.</text>
</comment>
<protein>
    <submittedName>
        <fullName evidence="1">Uncharacterized protein</fullName>
    </submittedName>
</protein>
<dbReference type="RefSeq" id="WP_163945527.1">
    <property type="nucleotide sequence ID" value="NZ_JAAFZH010000003.1"/>
</dbReference>
<evidence type="ECO:0000313" key="1">
    <source>
        <dbReference type="EMBL" id="NDU94810.1"/>
    </source>
</evidence>
<keyword evidence="2" id="KW-1185">Reference proteome</keyword>
<accession>A0A6L9L340</accession>